<sequence length="139" mass="15674">MAAQQSERPGKAMSPTPSVAPLPTVSATSRLQPQQAVWLQEVTTVFLQCRQYAKAQPLLRLLIRLAPDDPAPLRQMAYLCYQLGRYELALKYCKACERRLQGASEARLSLLRSHCHLKLGQREPALTHYLQFLATRTPS</sequence>
<dbReference type="AlphaFoldDB" id="Q2SH43"/>
<reference evidence="2 3" key="1">
    <citation type="journal article" date="2005" name="Nucleic Acids Res.">
        <title>Genomic blueprint of Hahella chejuensis, a marine microbe producing an algicidal agent.</title>
        <authorList>
            <person name="Jeong H."/>
            <person name="Yim J.H."/>
            <person name="Lee C."/>
            <person name="Choi S.-H."/>
            <person name="Park Y.K."/>
            <person name="Yoon S.H."/>
            <person name="Hur C.-G."/>
            <person name="Kang H.-Y."/>
            <person name="Kim D."/>
            <person name="Lee H.H."/>
            <person name="Park K.H."/>
            <person name="Park S.-H."/>
            <person name="Park H.-S."/>
            <person name="Lee H.K."/>
            <person name="Oh T.K."/>
            <person name="Kim J.F."/>
        </authorList>
    </citation>
    <scope>NUCLEOTIDE SEQUENCE [LARGE SCALE GENOMIC DNA]</scope>
    <source>
        <strain evidence="2 3">KCTC 2396</strain>
    </source>
</reference>
<protein>
    <submittedName>
        <fullName evidence="2">Protein containing tetratricopeptide repeat</fullName>
    </submittedName>
</protein>
<proteinExistence type="predicted"/>
<dbReference type="STRING" id="349521.HCH_03274"/>
<dbReference type="InterPro" id="IPR011990">
    <property type="entry name" value="TPR-like_helical_dom_sf"/>
</dbReference>
<dbReference type="Pfam" id="PF13181">
    <property type="entry name" value="TPR_8"/>
    <property type="match status" value="1"/>
</dbReference>
<dbReference type="Gene3D" id="1.25.40.10">
    <property type="entry name" value="Tetratricopeptide repeat domain"/>
    <property type="match status" value="1"/>
</dbReference>
<evidence type="ECO:0000313" key="3">
    <source>
        <dbReference type="Proteomes" id="UP000000238"/>
    </source>
</evidence>
<dbReference type="Proteomes" id="UP000000238">
    <property type="component" value="Chromosome"/>
</dbReference>
<name>Q2SH43_HAHCH</name>
<dbReference type="InterPro" id="IPR019734">
    <property type="entry name" value="TPR_rpt"/>
</dbReference>
<dbReference type="HOGENOM" id="CLU_1842310_0_0_6"/>
<evidence type="ECO:0000256" key="1">
    <source>
        <dbReference type="SAM" id="MobiDB-lite"/>
    </source>
</evidence>
<feature type="region of interest" description="Disordered" evidence="1">
    <location>
        <begin position="1"/>
        <end position="24"/>
    </location>
</feature>
<dbReference type="KEGG" id="hch:HCH_03274"/>
<organism evidence="2 3">
    <name type="scientific">Hahella chejuensis (strain KCTC 2396)</name>
    <dbReference type="NCBI Taxonomy" id="349521"/>
    <lineage>
        <taxon>Bacteria</taxon>
        <taxon>Pseudomonadati</taxon>
        <taxon>Pseudomonadota</taxon>
        <taxon>Gammaproteobacteria</taxon>
        <taxon>Oceanospirillales</taxon>
        <taxon>Hahellaceae</taxon>
        <taxon>Hahella</taxon>
    </lineage>
</organism>
<evidence type="ECO:0000313" key="2">
    <source>
        <dbReference type="EMBL" id="ABC30031.1"/>
    </source>
</evidence>
<accession>Q2SH43</accession>
<dbReference type="eggNOG" id="COG0457">
    <property type="taxonomic scope" value="Bacteria"/>
</dbReference>
<dbReference type="EMBL" id="CP000155">
    <property type="protein sequence ID" value="ABC30031.1"/>
    <property type="molecule type" value="Genomic_DNA"/>
</dbReference>
<gene>
    <name evidence="2" type="ordered locus">HCH_03274</name>
</gene>
<keyword evidence="3" id="KW-1185">Reference proteome</keyword>
<dbReference type="SUPFAM" id="SSF48452">
    <property type="entry name" value="TPR-like"/>
    <property type="match status" value="1"/>
</dbReference>